<dbReference type="Proteomes" id="UP001237642">
    <property type="component" value="Unassembled WGS sequence"/>
</dbReference>
<dbReference type="InterPro" id="IPR003676">
    <property type="entry name" value="SAUR_fam"/>
</dbReference>
<comment type="similarity">
    <text evidence="1">Belongs to the ARG7 family.</text>
</comment>
<gene>
    <name evidence="2" type="ORF">POM88_036489</name>
</gene>
<protein>
    <submittedName>
        <fullName evidence="2">Auxin-responsive protein SAUR67-like</fullName>
    </submittedName>
</protein>
<name>A0AAD8MEY4_9APIA</name>
<dbReference type="PANTHER" id="PTHR31175">
    <property type="entry name" value="AUXIN-RESPONSIVE FAMILY PROTEIN"/>
    <property type="match status" value="1"/>
</dbReference>
<organism evidence="2 3">
    <name type="scientific">Heracleum sosnowskyi</name>
    <dbReference type="NCBI Taxonomy" id="360622"/>
    <lineage>
        <taxon>Eukaryota</taxon>
        <taxon>Viridiplantae</taxon>
        <taxon>Streptophyta</taxon>
        <taxon>Embryophyta</taxon>
        <taxon>Tracheophyta</taxon>
        <taxon>Spermatophyta</taxon>
        <taxon>Magnoliopsida</taxon>
        <taxon>eudicotyledons</taxon>
        <taxon>Gunneridae</taxon>
        <taxon>Pentapetalae</taxon>
        <taxon>asterids</taxon>
        <taxon>campanulids</taxon>
        <taxon>Apiales</taxon>
        <taxon>Apiaceae</taxon>
        <taxon>Apioideae</taxon>
        <taxon>apioid superclade</taxon>
        <taxon>Tordylieae</taxon>
        <taxon>Tordyliinae</taxon>
        <taxon>Heracleum</taxon>
    </lineage>
</organism>
<evidence type="ECO:0000313" key="2">
    <source>
        <dbReference type="EMBL" id="KAK1370397.1"/>
    </source>
</evidence>
<accession>A0AAD8MEY4</accession>
<dbReference type="GO" id="GO:0009733">
    <property type="term" value="P:response to auxin"/>
    <property type="evidence" value="ECO:0007669"/>
    <property type="project" value="InterPro"/>
</dbReference>
<evidence type="ECO:0000256" key="1">
    <source>
        <dbReference type="ARBA" id="ARBA00006974"/>
    </source>
</evidence>
<dbReference type="AlphaFoldDB" id="A0AAD8MEY4"/>
<evidence type="ECO:0000313" key="3">
    <source>
        <dbReference type="Proteomes" id="UP001237642"/>
    </source>
</evidence>
<keyword evidence="3" id="KW-1185">Reference proteome</keyword>
<dbReference type="Pfam" id="PF02519">
    <property type="entry name" value="Auxin_inducible"/>
    <property type="match status" value="1"/>
</dbReference>
<reference evidence="2" key="2">
    <citation type="submission" date="2023-05" db="EMBL/GenBank/DDBJ databases">
        <authorList>
            <person name="Schelkunov M.I."/>
        </authorList>
    </citation>
    <scope>NUCLEOTIDE SEQUENCE</scope>
    <source>
        <strain evidence="2">Hsosn_3</strain>
        <tissue evidence="2">Leaf</tissue>
    </source>
</reference>
<comment type="caution">
    <text evidence="2">The sequence shown here is derived from an EMBL/GenBank/DDBJ whole genome shotgun (WGS) entry which is preliminary data.</text>
</comment>
<reference evidence="2" key="1">
    <citation type="submission" date="2023-02" db="EMBL/GenBank/DDBJ databases">
        <title>Genome of toxic invasive species Heracleum sosnowskyi carries increased number of genes despite the absence of recent whole-genome duplications.</title>
        <authorList>
            <person name="Schelkunov M."/>
            <person name="Shtratnikova V."/>
            <person name="Makarenko M."/>
            <person name="Klepikova A."/>
            <person name="Omelchenko D."/>
            <person name="Novikova G."/>
            <person name="Obukhova E."/>
            <person name="Bogdanov V."/>
            <person name="Penin A."/>
            <person name="Logacheva M."/>
        </authorList>
    </citation>
    <scope>NUCLEOTIDE SEQUENCE</scope>
    <source>
        <strain evidence="2">Hsosn_3</strain>
        <tissue evidence="2">Leaf</tissue>
    </source>
</reference>
<dbReference type="EMBL" id="JAUIZM010000008">
    <property type="protein sequence ID" value="KAK1370397.1"/>
    <property type="molecule type" value="Genomic_DNA"/>
</dbReference>
<sequence length="147" mass="16820">MITPKKLLKLARKWQKQATLSRKRLTFPTAIADGAYHNTSARVEKGHFVVYSADQRRFVIPLIFLQSKIFRELLRLAEEEYGMPSDGPITLPCDEAFVVYAISVIERHATTDMEKALLKSITTDYCVLSSNIHKEHTPHQQLLVCSF</sequence>
<proteinExistence type="inferred from homology"/>